<evidence type="ECO:0000313" key="2">
    <source>
        <dbReference type="EMBL" id="CAA9255207.1"/>
    </source>
</evidence>
<organism evidence="2">
    <name type="scientific">uncultured Chloroflexota bacterium</name>
    <dbReference type="NCBI Taxonomy" id="166587"/>
    <lineage>
        <taxon>Bacteria</taxon>
        <taxon>Bacillati</taxon>
        <taxon>Chloroflexota</taxon>
        <taxon>environmental samples</taxon>
    </lineage>
</organism>
<dbReference type="AlphaFoldDB" id="A0A6J4IN80"/>
<protein>
    <submittedName>
        <fullName evidence="2">Uncharacterized protein</fullName>
    </submittedName>
</protein>
<proteinExistence type="predicted"/>
<feature type="non-terminal residue" evidence="2">
    <location>
        <position position="1"/>
    </location>
</feature>
<feature type="region of interest" description="Disordered" evidence="1">
    <location>
        <begin position="1"/>
        <end position="24"/>
    </location>
</feature>
<evidence type="ECO:0000256" key="1">
    <source>
        <dbReference type="SAM" id="MobiDB-lite"/>
    </source>
</evidence>
<reference evidence="2" key="1">
    <citation type="submission" date="2020-02" db="EMBL/GenBank/DDBJ databases">
        <authorList>
            <person name="Meier V. D."/>
        </authorList>
    </citation>
    <scope>NUCLEOTIDE SEQUENCE</scope>
    <source>
        <strain evidence="2">AVDCRST_MAG77</strain>
    </source>
</reference>
<accession>A0A6J4IN80</accession>
<dbReference type="EMBL" id="CADCTC010000137">
    <property type="protein sequence ID" value="CAA9255207.1"/>
    <property type="molecule type" value="Genomic_DNA"/>
</dbReference>
<name>A0A6J4IN80_9CHLR</name>
<feature type="region of interest" description="Disordered" evidence="1">
    <location>
        <begin position="40"/>
        <end position="64"/>
    </location>
</feature>
<gene>
    <name evidence="2" type="ORF">AVDCRST_MAG77-2401</name>
</gene>
<sequence length="64" mass="6307">GRETVRRPTRQRGDSSVALPPGAYCGGGGADRSGLCAAHPTRPECGPDAGSSANPHGRCGTGGC</sequence>
<feature type="non-terminal residue" evidence="2">
    <location>
        <position position="64"/>
    </location>
</feature>